<feature type="non-terminal residue" evidence="4">
    <location>
        <position position="117"/>
    </location>
</feature>
<feature type="transmembrane region" description="Helical" evidence="2">
    <location>
        <begin position="28"/>
        <end position="50"/>
    </location>
</feature>
<evidence type="ECO:0000256" key="2">
    <source>
        <dbReference type="SAM" id="Phobius"/>
    </source>
</evidence>
<proteinExistence type="inferred from homology"/>
<keyword evidence="5" id="KW-1185">Reference proteome</keyword>
<comment type="similarity">
    <text evidence="1">Belongs to the ERGIC family.</text>
</comment>
<dbReference type="Pfam" id="PF13850">
    <property type="entry name" value="ERGIC_N"/>
    <property type="match status" value="1"/>
</dbReference>
<keyword evidence="2" id="KW-0812">Transmembrane</keyword>
<keyword evidence="2" id="KW-0472">Membrane</keyword>
<reference evidence="4 5" key="1">
    <citation type="journal article" date="2024" name="BMC Biol.">
        <title>Comparative genomics of Ascetosporea gives new insight into the evolutionary basis for animal parasitism in Rhizaria.</title>
        <authorList>
            <person name="Hiltunen Thoren M."/>
            <person name="Onut-Brannstrom I."/>
            <person name="Alfjorden A."/>
            <person name="Peckova H."/>
            <person name="Swords F."/>
            <person name="Hooper C."/>
            <person name="Holzer A.S."/>
            <person name="Bass D."/>
            <person name="Burki F."/>
        </authorList>
    </citation>
    <scope>NUCLEOTIDE SEQUENCE [LARGE SCALE GENOMIC DNA]</scope>
    <source>
        <strain evidence="4">20-A016</strain>
    </source>
</reference>
<name>A0ABV2AV82_9EUKA</name>
<accession>A0ABV2AV82</accession>
<dbReference type="EMBL" id="JBDODL010006933">
    <property type="protein sequence ID" value="MES1923570.1"/>
    <property type="molecule type" value="Genomic_DNA"/>
</dbReference>
<gene>
    <name evidence="4" type="ORF">MHBO_005164</name>
</gene>
<evidence type="ECO:0000259" key="3">
    <source>
        <dbReference type="Pfam" id="PF13850"/>
    </source>
</evidence>
<dbReference type="Proteomes" id="UP001439008">
    <property type="component" value="Unassembled WGS sequence"/>
</dbReference>
<dbReference type="InterPro" id="IPR039542">
    <property type="entry name" value="Erv_N"/>
</dbReference>
<protein>
    <recommendedName>
        <fullName evidence="3">Endoplasmic reticulum vesicle transporter N-terminal domain-containing protein</fullName>
    </recommendedName>
</protein>
<dbReference type="InterPro" id="IPR045888">
    <property type="entry name" value="Erv"/>
</dbReference>
<dbReference type="PANTHER" id="PTHR10984">
    <property type="entry name" value="ENDOPLASMIC RETICULUM-GOLGI INTERMEDIATE COMPARTMENT PROTEIN"/>
    <property type="match status" value="1"/>
</dbReference>
<evidence type="ECO:0000313" key="5">
    <source>
        <dbReference type="Proteomes" id="UP001439008"/>
    </source>
</evidence>
<comment type="caution">
    <text evidence="4">The sequence shown here is derived from an EMBL/GenBank/DDBJ whole genome shotgun (WGS) entry which is preliminary data.</text>
</comment>
<feature type="domain" description="Endoplasmic reticulum vesicle transporter N-terminal" evidence="3">
    <location>
        <begin position="7"/>
        <end position="101"/>
    </location>
</feature>
<organism evidence="4 5">
    <name type="scientific">Bonamia ostreae</name>
    <dbReference type="NCBI Taxonomy" id="126728"/>
    <lineage>
        <taxon>Eukaryota</taxon>
        <taxon>Sar</taxon>
        <taxon>Rhizaria</taxon>
        <taxon>Endomyxa</taxon>
        <taxon>Ascetosporea</taxon>
        <taxon>Haplosporida</taxon>
        <taxon>Bonamia</taxon>
    </lineage>
</organism>
<evidence type="ECO:0000256" key="1">
    <source>
        <dbReference type="ARBA" id="ARBA00005648"/>
    </source>
</evidence>
<evidence type="ECO:0000313" key="4">
    <source>
        <dbReference type="EMBL" id="MES1923570.1"/>
    </source>
</evidence>
<keyword evidence="2" id="KW-1133">Transmembrane helix</keyword>
<sequence>MRFLKKIRQFDVFREVHSEFTQTTTSGAVVSIICVAVMSLLIFSEFVSFLSVKTSSSMFVGTPDKLRDDDEKLRININIDFFNVECSLWYLDAQDVMGSHHVDVTNTISKKATSKNS</sequence>
<dbReference type="PANTHER" id="PTHR10984:SF25">
    <property type="entry name" value="ENDOPLASMIC RETICULUM-GOLGI INTERMEDIATE COMPARTMENT PROTEIN 3"/>
    <property type="match status" value="1"/>
</dbReference>